<dbReference type="OrthoDB" id="419694at2759"/>
<sequence length="285" mass="32013">MCKKRRASLTDQTKIHKPVVEYSDWGSVLNSSCRVPVFSPENLFWLSSPQIFQHYTLHRPMSEDKRDVQISKSLAYLLRHGALKEKLPIDPNGYIPVSVLLQHNRLKSLHCTQQDVDRIVANNAKKRFHTKKEDGNVLICATQGHSIAAVAPAGDVLQPVSADDKLPEKLVHGTNLKNCKLIIESGGIRKMRRNHVHLAAGITGLDGDVISGTRTSSNVFIFLKRELAFQQLHLFKSLNDVYLTADDIPIELFEKVLLRTRSTNRKGISELASLLESKNIPVEVE</sequence>
<proteinExistence type="inferred from homology"/>
<evidence type="ECO:0000256" key="6">
    <source>
        <dbReference type="ARBA" id="ARBA00047949"/>
    </source>
</evidence>
<keyword evidence="4" id="KW-0808">Transferase</keyword>
<dbReference type="InterPro" id="IPR042080">
    <property type="entry name" value="RNA_2'-PTrans_N"/>
</dbReference>
<dbReference type="AlphaFoldDB" id="A0A0P1KPV6"/>
<keyword evidence="5" id="KW-0520">NAD</keyword>
<dbReference type="Gene3D" id="1.10.10.970">
    <property type="entry name" value="RNA 2'-phosphotransferase, Tpt1/KptA family, N-terminal domain"/>
    <property type="match status" value="1"/>
</dbReference>
<keyword evidence="8" id="KW-1185">Reference proteome</keyword>
<dbReference type="GO" id="GO:0000215">
    <property type="term" value="F:tRNA 2'-phosphotransferase activity"/>
    <property type="evidence" value="ECO:0007669"/>
    <property type="project" value="UniProtKB-EC"/>
</dbReference>
<comment type="function">
    <text evidence="1">Catalyzes the last step of tRNA splicing, the transfer of the splice junction 2'-phosphate from ligated tRNA to NAD to produce ADP-ribose 1''-2'' cyclic phosphate.</text>
</comment>
<evidence type="ECO:0000313" key="7">
    <source>
        <dbReference type="EMBL" id="CUS21661.1"/>
    </source>
</evidence>
<name>A0A0P1KPV6_9SACH</name>
<dbReference type="FunFam" id="1.10.10.970:FF:000002">
    <property type="entry name" value="Tpt1p"/>
    <property type="match status" value="1"/>
</dbReference>
<evidence type="ECO:0000256" key="4">
    <source>
        <dbReference type="ARBA" id="ARBA00022679"/>
    </source>
</evidence>
<evidence type="ECO:0000256" key="3">
    <source>
        <dbReference type="ARBA" id="ARBA00012007"/>
    </source>
</evidence>
<gene>
    <name evidence="7" type="ORF">LAQU0_S03e07778g</name>
</gene>
<dbReference type="EMBL" id="LN890565">
    <property type="protein sequence ID" value="CUS21661.1"/>
    <property type="molecule type" value="Genomic_DNA"/>
</dbReference>
<dbReference type="PANTHER" id="PTHR12684">
    <property type="entry name" value="PUTATIVE PHOSPHOTRANSFERASE"/>
    <property type="match status" value="1"/>
</dbReference>
<protein>
    <recommendedName>
        <fullName evidence="3">2'-phosphotransferase</fullName>
        <ecNumber evidence="3">2.7.1.160</ecNumber>
    </recommendedName>
</protein>
<organism evidence="7 8">
    <name type="scientific">Lachancea quebecensis</name>
    <dbReference type="NCBI Taxonomy" id="1654605"/>
    <lineage>
        <taxon>Eukaryota</taxon>
        <taxon>Fungi</taxon>
        <taxon>Dikarya</taxon>
        <taxon>Ascomycota</taxon>
        <taxon>Saccharomycotina</taxon>
        <taxon>Saccharomycetes</taxon>
        <taxon>Saccharomycetales</taxon>
        <taxon>Saccharomycetaceae</taxon>
        <taxon>Lachancea</taxon>
    </lineage>
</organism>
<comment type="similarity">
    <text evidence="2">Belongs to the KptA/TPT1 family.</text>
</comment>
<dbReference type="GO" id="GO:0006388">
    <property type="term" value="P:tRNA splicing, via endonucleolytic cleavage and ligation"/>
    <property type="evidence" value="ECO:0007669"/>
    <property type="project" value="TreeGrafter"/>
</dbReference>
<dbReference type="InterPro" id="IPR002745">
    <property type="entry name" value="Ptrans_KptA/Tpt1"/>
</dbReference>
<accession>A0A0P1KPV6</accession>
<dbReference type="InterPro" id="IPR042081">
    <property type="entry name" value="RNA_2'-PTrans_C"/>
</dbReference>
<dbReference type="Pfam" id="PF01885">
    <property type="entry name" value="PTS_2-RNA"/>
    <property type="match status" value="1"/>
</dbReference>
<evidence type="ECO:0000256" key="5">
    <source>
        <dbReference type="ARBA" id="ARBA00023027"/>
    </source>
</evidence>
<comment type="catalytic activity">
    <reaction evidence="6">
        <text>2'-phospho-[ligated tRNA] + NAD(+) = mature tRNA + ADP-alpha-D-ribose 1'',2''-cyclic phosphate + nicotinamide</text>
        <dbReference type="Rhea" id="RHEA:23324"/>
        <dbReference type="Rhea" id="RHEA-COMP:11106"/>
        <dbReference type="Rhea" id="RHEA-COMP:11107"/>
        <dbReference type="ChEBI" id="CHEBI:17154"/>
        <dbReference type="ChEBI" id="CHEBI:57540"/>
        <dbReference type="ChEBI" id="CHEBI:76596"/>
        <dbReference type="ChEBI" id="CHEBI:82883"/>
        <dbReference type="ChEBI" id="CHEBI:85027"/>
        <dbReference type="EC" id="2.7.1.160"/>
    </reaction>
</comment>
<reference evidence="8" key="1">
    <citation type="submission" date="2015-10" db="EMBL/GenBank/DDBJ databases">
        <authorList>
            <person name="Devillers H."/>
        </authorList>
    </citation>
    <scope>NUCLEOTIDE SEQUENCE [LARGE SCALE GENOMIC DNA]</scope>
</reference>
<dbReference type="Gene3D" id="3.20.170.30">
    <property type="match status" value="1"/>
</dbReference>
<dbReference type="EC" id="2.7.1.160" evidence="3"/>
<dbReference type="PANTHER" id="PTHR12684:SF2">
    <property type="entry name" value="TRNA 2'-PHOSPHOTRANSFERASE 1"/>
    <property type="match status" value="1"/>
</dbReference>
<evidence type="ECO:0000256" key="2">
    <source>
        <dbReference type="ARBA" id="ARBA00009836"/>
    </source>
</evidence>
<evidence type="ECO:0000313" key="8">
    <source>
        <dbReference type="Proteomes" id="UP000236544"/>
    </source>
</evidence>
<dbReference type="SUPFAM" id="SSF56399">
    <property type="entry name" value="ADP-ribosylation"/>
    <property type="match status" value="1"/>
</dbReference>
<dbReference type="Proteomes" id="UP000236544">
    <property type="component" value="Unassembled WGS sequence"/>
</dbReference>
<evidence type="ECO:0000256" key="1">
    <source>
        <dbReference type="ARBA" id="ARBA00003343"/>
    </source>
</evidence>